<dbReference type="InterPro" id="IPR013221">
    <property type="entry name" value="Mur_ligase_cen"/>
</dbReference>
<dbReference type="Gene3D" id="3.90.190.20">
    <property type="entry name" value="Mur ligase, C-terminal domain"/>
    <property type="match status" value="1"/>
</dbReference>
<keyword evidence="7" id="KW-0132">Cell division</keyword>
<keyword evidence="7" id="KW-0961">Cell wall biogenesis/degradation</keyword>
<keyword evidence="7" id="KW-0133">Cell shape</keyword>
<evidence type="ECO:0000256" key="5">
    <source>
        <dbReference type="ARBA" id="ARBA00022741"/>
    </source>
</evidence>
<organism evidence="10 11">
    <name type="scientific">Intestinicryptomonas porci</name>
    <dbReference type="NCBI Taxonomy" id="2926320"/>
    <lineage>
        <taxon>Bacteria</taxon>
        <taxon>Pseudomonadati</taxon>
        <taxon>Verrucomicrobiota</taxon>
        <taxon>Opitutia</taxon>
        <taxon>Opitutales</taxon>
        <taxon>Intestinicryptomonaceae</taxon>
        <taxon>Intestinicryptomonas</taxon>
    </lineage>
</organism>
<evidence type="ECO:0000256" key="3">
    <source>
        <dbReference type="ARBA" id="ARBA00022490"/>
    </source>
</evidence>
<proteinExistence type="predicted"/>
<dbReference type="EC" id="6.3.2.9" evidence="7"/>
<comment type="catalytic activity">
    <reaction evidence="7">
        <text>UDP-N-acetyl-alpha-D-muramoyl-L-alanine + D-glutamate + ATP = UDP-N-acetyl-alpha-D-muramoyl-L-alanyl-D-glutamate + ADP + phosphate + H(+)</text>
        <dbReference type="Rhea" id="RHEA:16429"/>
        <dbReference type="ChEBI" id="CHEBI:15378"/>
        <dbReference type="ChEBI" id="CHEBI:29986"/>
        <dbReference type="ChEBI" id="CHEBI:30616"/>
        <dbReference type="ChEBI" id="CHEBI:43474"/>
        <dbReference type="ChEBI" id="CHEBI:83898"/>
        <dbReference type="ChEBI" id="CHEBI:83900"/>
        <dbReference type="ChEBI" id="CHEBI:456216"/>
        <dbReference type="EC" id="6.3.2.9"/>
    </reaction>
</comment>
<comment type="function">
    <text evidence="7">Cell wall formation. Catalyzes the addition of glutamate to the nucleotide precursor UDP-N-acetylmuramoyl-L-alanine (UMA).</text>
</comment>
<comment type="subcellular location">
    <subcellularLocation>
        <location evidence="1 7">Cytoplasm</location>
    </subcellularLocation>
</comment>
<keyword evidence="7" id="KW-0573">Peptidoglycan synthesis</keyword>
<dbReference type="InterPro" id="IPR005762">
    <property type="entry name" value="MurD"/>
</dbReference>
<evidence type="ECO:0000256" key="7">
    <source>
        <dbReference type="RuleBase" id="RU003664"/>
    </source>
</evidence>
<comment type="pathway">
    <text evidence="2 7">Cell wall biogenesis; peptidoglycan biosynthesis.</text>
</comment>
<dbReference type="Proteomes" id="UP001275932">
    <property type="component" value="Unassembled WGS sequence"/>
</dbReference>
<evidence type="ECO:0000256" key="2">
    <source>
        <dbReference type="ARBA" id="ARBA00004752"/>
    </source>
</evidence>
<keyword evidence="6" id="KW-0067">ATP-binding</keyword>
<dbReference type="SUPFAM" id="SSF53623">
    <property type="entry name" value="MurD-like peptide ligases, catalytic domain"/>
    <property type="match status" value="1"/>
</dbReference>
<comment type="caution">
    <text evidence="10">The sequence shown here is derived from an EMBL/GenBank/DDBJ whole genome shotgun (WGS) entry which is preliminary data.</text>
</comment>
<dbReference type="Pfam" id="PF02875">
    <property type="entry name" value="Mur_ligase_C"/>
    <property type="match status" value="1"/>
</dbReference>
<sequence length="426" mass="47290">MREIKKTLERLAGGEKVALWGRGASTASVEKLFAKAGIECVYYSDNPNDKKFDFDAAKKHRLAVYSPAFQSSNKFFEAANAANVATLGEPDIAGKCWKGKIVAISGTNGKTTLTSFLTLALNNAGFNAISAGNIGTPLCEFVESECETRTAVLELSSFQTMRLKYLHPDAYIWTNFAPDHLDWHKDMREYFLAKLNLAKMLKKDIFIAGKSVYDFAKSEGIKLPEFIKIAEKSQAENPPPPFDNSIQSENFAMAKAFWKVWSLDEQILENSAKSFSLSKFRFAKTAEIGKVGFWNDSKATNAHAAIAALRELKGKKVFWIGGGKNKNCDLKELAQTVRECADGACLIGQTAEILKNEIKSLKNGIFTCQTLEEAVKIAFEKSKNGGNVLFSPSFSSFGMFKNYAERGRAFDAEVFKLKEFQHNNIK</sequence>
<accession>A0ABU4WHN0</accession>
<keyword evidence="3" id="KW-0963">Cytoplasm</keyword>
<evidence type="ECO:0000313" key="11">
    <source>
        <dbReference type="Proteomes" id="UP001275932"/>
    </source>
</evidence>
<evidence type="ECO:0000256" key="6">
    <source>
        <dbReference type="ARBA" id="ARBA00022840"/>
    </source>
</evidence>
<evidence type="ECO:0000256" key="1">
    <source>
        <dbReference type="ARBA" id="ARBA00004496"/>
    </source>
</evidence>
<reference evidence="10 11" key="1">
    <citation type="submission" date="2022-03" db="EMBL/GenBank/DDBJ databases">
        <title>Novel taxa within the pig intestine.</title>
        <authorList>
            <person name="Wylensek D."/>
            <person name="Bishof K."/>
            <person name="Afrizal A."/>
            <person name="Clavel T."/>
        </authorList>
    </citation>
    <scope>NUCLEOTIDE SEQUENCE [LARGE SCALE GENOMIC DNA]</scope>
    <source>
        <strain evidence="10 11">CLA-KB-P66</strain>
    </source>
</reference>
<dbReference type="SUPFAM" id="SSF53244">
    <property type="entry name" value="MurD-like peptide ligases, peptide-binding domain"/>
    <property type="match status" value="1"/>
</dbReference>
<dbReference type="InterPro" id="IPR036565">
    <property type="entry name" value="Mur-like_cat_sf"/>
</dbReference>
<evidence type="ECO:0000256" key="4">
    <source>
        <dbReference type="ARBA" id="ARBA00022598"/>
    </source>
</evidence>
<dbReference type="PANTHER" id="PTHR43692">
    <property type="entry name" value="UDP-N-ACETYLMURAMOYLALANINE--D-GLUTAMATE LIGASE"/>
    <property type="match status" value="1"/>
</dbReference>
<protein>
    <recommendedName>
        <fullName evidence="7">UDP-N-acetylmuramoylalanine--D-glutamate ligase</fullName>
        <ecNumber evidence="7">6.3.2.9</ecNumber>
    </recommendedName>
</protein>
<feature type="domain" description="Mur ligase central" evidence="9">
    <location>
        <begin position="104"/>
        <end position="235"/>
    </location>
</feature>
<dbReference type="InterPro" id="IPR036615">
    <property type="entry name" value="Mur_ligase_C_dom_sf"/>
</dbReference>
<evidence type="ECO:0000259" key="8">
    <source>
        <dbReference type="Pfam" id="PF02875"/>
    </source>
</evidence>
<gene>
    <name evidence="10" type="primary">murD</name>
    <name evidence="10" type="ORF">MOX91_07770</name>
</gene>
<dbReference type="InterPro" id="IPR004101">
    <property type="entry name" value="Mur_ligase_C"/>
</dbReference>
<keyword evidence="7" id="KW-0131">Cell cycle</keyword>
<keyword evidence="4 10" id="KW-0436">Ligase</keyword>
<dbReference type="NCBIfam" id="TIGR01087">
    <property type="entry name" value="murD"/>
    <property type="match status" value="1"/>
</dbReference>
<dbReference type="Pfam" id="PF08245">
    <property type="entry name" value="Mur_ligase_M"/>
    <property type="match status" value="1"/>
</dbReference>
<dbReference type="EMBL" id="JALBUT010000009">
    <property type="protein sequence ID" value="MDX8416070.1"/>
    <property type="molecule type" value="Genomic_DNA"/>
</dbReference>
<feature type="domain" description="Mur ligase C-terminal" evidence="8">
    <location>
        <begin position="281"/>
        <end position="394"/>
    </location>
</feature>
<dbReference type="RefSeq" id="WP_370397523.1">
    <property type="nucleotide sequence ID" value="NZ_JALBUT010000009.1"/>
</dbReference>
<dbReference type="PANTHER" id="PTHR43692:SF1">
    <property type="entry name" value="UDP-N-ACETYLMURAMOYLALANINE--D-GLUTAMATE LIGASE"/>
    <property type="match status" value="1"/>
</dbReference>
<evidence type="ECO:0000313" key="10">
    <source>
        <dbReference type="EMBL" id="MDX8416070.1"/>
    </source>
</evidence>
<keyword evidence="11" id="KW-1185">Reference proteome</keyword>
<keyword evidence="5" id="KW-0547">Nucleotide-binding</keyword>
<name>A0ABU4WHN0_9BACT</name>
<dbReference type="GO" id="GO:0008764">
    <property type="term" value="F:UDP-N-acetylmuramoylalanine-D-glutamate ligase activity"/>
    <property type="evidence" value="ECO:0007669"/>
    <property type="project" value="UniProtKB-EC"/>
</dbReference>
<evidence type="ECO:0000259" key="9">
    <source>
        <dbReference type="Pfam" id="PF08245"/>
    </source>
</evidence>